<gene>
    <name evidence="2" type="ORF">L915_01129</name>
</gene>
<dbReference type="AlphaFoldDB" id="W2HN89"/>
<reference evidence="2" key="1">
    <citation type="submission" date="2013-11" db="EMBL/GenBank/DDBJ databases">
        <title>The Genome Sequence of Phytophthora parasitica CJ02B3.</title>
        <authorList>
            <consortium name="The Broad Institute Genomics Platform"/>
            <person name="Russ C."/>
            <person name="Tyler B."/>
            <person name="Panabieres F."/>
            <person name="Shan W."/>
            <person name="Tripathy S."/>
            <person name="Grunwald N."/>
            <person name="Machado M."/>
            <person name="Johnson C.S."/>
            <person name="Arredondo F."/>
            <person name="Hong C."/>
            <person name="Coffey M."/>
            <person name="Young S.K."/>
            <person name="Zeng Q."/>
            <person name="Gargeya S."/>
            <person name="Fitzgerald M."/>
            <person name="Abouelleil A."/>
            <person name="Alvarado L."/>
            <person name="Chapman S.B."/>
            <person name="Gainer-Dewar J."/>
            <person name="Goldberg J."/>
            <person name="Griggs A."/>
            <person name="Gujja S."/>
            <person name="Hansen M."/>
            <person name="Howarth C."/>
            <person name="Imamovic A."/>
            <person name="Ireland A."/>
            <person name="Larimer J."/>
            <person name="McCowan C."/>
            <person name="Murphy C."/>
            <person name="Pearson M."/>
            <person name="Poon T.W."/>
            <person name="Priest M."/>
            <person name="Roberts A."/>
            <person name="Saif S."/>
            <person name="Shea T."/>
            <person name="Sykes S."/>
            <person name="Wortman J."/>
            <person name="Nusbaum C."/>
            <person name="Birren B."/>
        </authorList>
    </citation>
    <scope>NUCLEOTIDE SEQUENCE [LARGE SCALE GENOMIC DNA]</scope>
    <source>
        <strain evidence="2">CJ02B3</strain>
    </source>
</reference>
<sequence>MEGARWEFPMKDGEKTSPFSYEVDSIPCGGHLVDPMPKELLPATPVIYARAVVIDSKWEATAVGHFRRNKDVFDCPVYQTTLRGPTYVFLATLNTIHPKAKWTLAGVALVMQRDS</sequence>
<dbReference type="InterPro" id="IPR041228">
    <property type="entry name" value="Dynein_C"/>
</dbReference>
<protein>
    <recommendedName>
        <fullName evidence="1">Dynein heavy chain C-terminal domain-containing protein</fullName>
    </recommendedName>
</protein>
<evidence type="ECO:0000313" key="2">
    <source>
        <dbReference type="EMBL" id="ETK96025.1"/>
    </source>
</evidence>
<dbReference type="InterPro" id="IPR043160">
    <property type="entry name" value="Dynein_C_barrel"/>
</dbReference>
<evidence type="ECO:0000259" key="1">
    <source>
        <dbReference type="Pfam" id="PF18199"/>
    </source>
</evidence>
<dbReference type="Gene3D" id="3.10.490.20">
    <property type="match status" value="1"/>
</dbReference>
<dbReference type="Pfam" id="PF18199">
    <property type="entry name" value="Dynein_C"/>
    <property type="match status" value="1"/>
</dbReference>
<accession>W2HN89</accession>
<name>W2HN89_PHYNI</name>
<dbReference type="Proteomes" id="UP000053236">
    <property type="component" value="Unassembled WGS sequence"/>
</dbReference>
<dbReference type="EMBL" id="KI684123">
    <property type="protein sequence ID" value="ETK96025.1"/>
    <property type="molecule type" value="Genomic_DNA"/>
</dbReference>
<organism evidence="2">
    <name type="scientific">Phytophthora nicotianae</name>
    <name type="common">Potato buckeye rot agent</name>
    <name type="synonym">Phytophthora parasitica</name>
    <dbReference type="NCBI Taxonomy" id="4792"/>
    <lineage>
        <taxon>Eukaryota</taxon>
        <taxon>Sar</taxon>
        <taxon>Stramenopiles</taxon>
        <taxon>Oomycota</taxon>
        <taxon>Peronosporomycetes</taxon>
        <taxon>Peronosporales</taxon>
        <taxon>Peronosporaceae</taxon>
        <taxon>Phytophthora</taxon>
    </lineage>
</organism>
<feature type="domain" description="Dynein heavy chain C-terminal" evidence="1">
    <location>
        <begin position="30"/>
        <end position="111"/>
    </location>
</feature>
<proteinExistence type="predicted"/>